<evidence type="ECO:0000256" key="2">
    <source>
        <dbReference type="SAM" id="Phobius"/>
    </source>
</evidence>
<evidence type="ECO:0000256" key="1">
    <source>
        <dbReference type="ARBA" id="ARBA00008685"/>
    </source>
</evidence>
<keyword evidence="2" id="KW-0812">Transmembrane</keyword>
<accession>A0AAN8X0I3</accession>
<comment type="similarity">
    <text evidence="1">Belongs to the glutamate-gated ion channel (TC 1.A.10.1) family.</text>
</comment>
<reference evidence="4 5" key="1">
    <citation type="submission" date="2023-11" db="EMBL/GenBank/DDBJ databases">
        <title>Halocaridina rubra genome assembly.</title>
        <authorList>
            <person name="Smith C."/>
        </authorList>
    </citation>
    <scope>NUCLEOTIDE SEQUENCE [LARGE SCALE GENOMIC DNA]</scope>
    <source>
        <strain evidence="4">EP-1</strain>
        <tissue evidence="4">Whole</tissue>
    </source>
</reference>
<dbReference type="Pfam" id="PF00060">
    <property type="entry name" value="Lig_chan"/>
    <property type="match status" value="1"/>
</dbReference>
<proteinExistence type="inferred from homology"/>
<comment type="caution">
    <text evidence="4">The sequence shown here is derived from an EMBL/GenBank/DDBJ whole genome shotgun (WGS) entry which is preliminary data.</text>
</comment>
<dbReference type="InterPro" id="IPR001320">
    <property type="entry name" value="Iontro_rcpt_C"/>
</dbReference>
<protein>
    <recommendedName>
        <fullName evidence="3">Ionotropic glutamate receptor C-terminal domain-containing protein</fullName>
    </recommendedName>
</protein>
<feature type="transmembrane region" description="Helical" evidence="2">
    <location>
        <begin position="41"/>
        <end position="60"/>
    </location>
</feature>
<evidence type="ECO:0000313" key="5">
    <source>
        <dbReference type="Proteomes" id="UP001381693"/>
    </source>
</evidence>
<dbReference type="Proteomes" id="UP001381693">
    <property type="component" value="Unassembled WGS sequence"/>
</dbReference>
<evidence type="ECO:0000259" key="3">
    <source>
        <dbReference type="Pfam" id="PF00060"/>
    </source>
</evidence>
<dbReference type="GO" id="GO:0016020">
    <property type="term" value="C:membrane"/>
    <property type="evidence" value="ECO:0007669"/>
    <property type="project" value="InterPro"/>
</dbReference>
<dbReference type="GO" id="GO:0015276">
    <property type="term" value="F:ligand-gated monoatomic ion channel activity"/>
    <property type="evidence" value="ECO:0007669"/>
    <property type="project" value="InterPro"/>
</dbReference>
<gene>
    <name evidence="4" type="ORF">SK128_025050</name>
</gene>
<feature type="non-terminal residue" evidence="4">
    <location>
        <position position="1"/>
    </location>
</feature>
<sequence length="89" mass="9693">LNFPGATGNYNGCLNLGLIAEDVIRPLLGQPMSSRLPATTSTRILLVIWLLFTLIIGTIYRSNLTAFLTIPKYPARPETLQSMISVGAM</sequence>
<keyword evidence="2" id="KW-0472">Membrane</keyword>
<organism evidence="4 5">
    <name type="scientific">Halocaridina rubra</name>
    <name type="common">Hawaiian red shrimp</name>
    <dbReference type="NCBI Taxonomy" id="373956"/>
    <lineage>
        <taxon>Eukaryota</taxon>
        <taxon>Metazoa</taxon>
        <taxon>Ecdysozoa</taxon>
        <taxon>Arthropoda</taxon>
        <taxon>Crustacea</taxon>
        <taxon>Multicrustacea</taxon>
        <taxon>Malacostraca</taxon>
        <taxon>Eumalacostraca</taxon>
        <taxon>Eucarida</taxon>
        <taxon>Decapoda</taxon>
        <taxon>Pleocyemata</taxon>
        <taxon>Caridea</taxon>
        <taxon>Atyoidea</taxon>
        <taxon>Atyidae</taxon>
        <taxon>Halocaridina</taxon>
    </lineage>
</organism>
<evidence type="ECO:0000313" key="4">
    <source>
        <dbReference type="EMBL" id="KAK7074312.1"/>
    </source>
</evidence>
<dbReference type="Gene3D" id="1.10.287.70">
    <property type="match status" value="1"/>
</dbReference>
<feature type="domain" description="Ionotropic glutamate receptor C-terminal" evidence="3">
    <location>
        <begin position="34"/>
        <end position="82"/>
    </location>
</feature>
<dbReference type="EMBL" id="JAXCGZ010011670">
    <property type="protein sequence ID" value="KAK7074312.1"/>
    <property type="molecule type" value="Genomic_DNA"/>
</dbReference>
<name>A0AAN8X0I3_HALRR</name>
<keyword evidence="2" id="KW-1133">Transmembrane helix</keyword>
<keyword evidence="5" id="KW-1185">Reference proteome</keyword>
<dbReference type="AlphaFoldDB" id="A0AAN8X0I3"/>